<feature type="non-terminal residue" evidence="2">
    <location>
        <position position="1"/>
    </location>
</feature>
<reference evidence="2 3" key="1">
    <citation type="journal article" date="2021" name="BMC Biol.">
        <title>Horizontally acquired antibacterial genes associated with adaptive radiation of ladybird beetles.</title>
        <authorList>
            <person name="Li H.S."/>
            <person name="Tang X.F."/>
            <person name="Huang Y.H."/>
            <person name="Xu Z.Y."/>
            <person name="Chen M.L."/>
            <person name="Du X.Y."/>
            <person name="Qiu B.Y."/>
            <person name="Chen P.T."/>
            <person name="Zhang W."/>
            <person name="Slipinski A."/>
            <person name="Escalona H.E."/>
            <person name="Waterhouse R.M."/>
            <person name="Zwick A."/>
            <person name="Pang H."/>
        </authorList>
    </citation>
    <scope>NUCLEOTIDE SEQUENCE [LARGE SCALE GENOMIC DNA]</scope>
    <source>
        <strain evidence="2">SYSU2018</strain>
    </source>
</reference>
<protein>
    <submittedName>
        <fullName evidence="2">Uncharacterized protein</fullName>
    </submittedName>
</protein>
<keyword evidence="1" id="KW-1133">Transmembrane helix</keyword>
<comment type="caution">
    <text evidence="2">The sequence shown here is derived from an EMBL/GenBank/DDBJ whole genome shotgun (WGS) entry which is preliminary data.</text>
</comment>
<name>A0ABD2P5C5_9CUCU</name>
<evidence type="ECO:0000256" key="1">
    <source>
        <dbReference type="SAM" id="Phobius"/>
    </source>
</evidence>
<feature type="transmembrane region" description="Helical" evidence="1">
    <location>
        <begin position="24"/>
        <end position="48"/>
    </location>
</feature>
<sequence length="131" mass="14912">NLTSDKARTSTSIIQNGTTNLTPIYVVLISCSVILVIVIITAVFVLACRKPKPQVELRSRSEHKSKSGIEEFEVNSEVGFGEGFHRRSAQYRASMYGPEEVEMRISRIVDSKIIYFLSIIIIMQYIIFYFN</sequence>
<evidence type="ECO:0000313" key="2">
    <source>
        <dbReference type="EMBL" id="KAL3285926.1"/>
    </source>
</evidence>
<keyword evidence="1" id="KW-0812">Transmembrane</keyword>
<keyword evidence="3" id="KW-1185">Reference proteome</keyword>
<dbReference type="Proteomes" id="UP001516400">
    <property type="component" value="Unassembled WGS sequence"/>
</dbReference>
<accession>A0ABD2P5C5</accession>
<dbReference type="AlphaFoldDB" id="A0ABD2P5C5"/>
<evidence type="ECO:0000313" key="3">
    <source>
        <dbReference type="Proteomes" id="UP001516400"/>
    </source>
</evidence>
<dbReference type="EMBL" id="JABFTP020000185">
    <property type="protein sequence ID" value="KAL3285926.1"/>
    <property type="molecule type" value="Genomic_DNA"/>
</dbReference>
<gene>
    <name evidence="2" type="ORF">HHI36_000444</name>
</gene>
<feature type="transmembrane region" description="Helical" evidence="1">
    <location>
        <begin position="113"/>
        <end position="130"/>
    </location>
</feature>
<proteinExistence type="predicted"/>
<organism evidence="2 3">
    <name type="scientific">Cryptolaemus montrouzieri</name>
    <dbReference type="NCBI Taxonomy" id="559131"/>
    <lineage>
        <taxon>Eukaryota</taxon>
        <taxon>Metazoa</taxon>
        <taxon>Ecdysozoa</taxon>
        <taxon>Arthropoda</taxon>
        <taxon>Hexapoda</taxon>
        <taxon>Insecta</taxon>
        <taxon>Pterygota</taxon>
        <taxon>Neoptera</taxon>
        <taxon>Endopterygota</taxon>
        <taxon>Coleoptera</taxon>
        <taxon>Polyphaga</taxon>
        <taxon>Cucujiformia</taxon>
        <taxon>Coccinelloidea</taxon>
        <taxon>Coccinellidae</taxon>
        <taxon>Scymninae</taxon>
        <taxon>Scymnini</taxon>
        <taxon>Cryptolaemus</taxon>
    </lineage>
</organism>
<keyword evidence="1" id="KW-0472">Membrane</keyword>